<dbReference type="NCBIfam" id="TIGR02453">
    <property type="entry name" value="TIGR02453 family protein"/>
    <property type="match status" value="1"/>
</dbReference>
<comment type="caution">
    <text evidence="1">The sequence shown here is derived from an EMBL/GenBank/DDBJ whole genome shotgun (WGS) entry which is preliminary data.</text>
</comment>
<reference evidence="1 2" key="1">
    <citation type="submission" date="2018-02" db="EMBL/GenBank/DDBJ databases">
        <title>Genomic Encyclopedia of Archaeal and Bacterial Type Strains, Phase II (KMG-II): from individual species to whole genera.</title>
        <authorList>
            <person name="Goeker M."/>
        </authorList>
    </citation>
    <scope>NUCLEOTIDE SEQUENCE [LARGE SCALE GENOMIC DNA]</scope>
    <source>
        <strain evidence="1 2">DSM 18921</strain>
    </source>
</reference>
<sequence length="226" mass="25942">MSRFAGFPPETFEFLTELSQHNRRSWFEANRDRYERDWKDPALAFIAALGPGMAAMDPAMKAEAKLNASLRRINRDTRFSADKAPYEPWLHLIFWPGERANKGAGFHFVLRGDGIGYGAGRYAFDGPSLTRYREKVQDPKARQQLLDAIEDARALGCYLDEPHLKTLPKGIKADPEWDFLLRYKGLVLRTMDSQFMPAWIAGPEAVEEVLERCRKLMPLVAWLHDL</sequence>
<dbReference type="PIRSF" id="PIRSF028451">
    <property type="entry name" value="UCP028451"/>
    <property type="match status" value="1"/>
</dbReference>
<dbReference type="RefSeq" id="WP_105512768.1">
    <property type="nucleotide sequence ID" value="NZ_PVEP01000001.1"/>
</dbReference>
<proteinExistence type="predicted"/>
<dbReference type="InterPro" id="IPR012808">
    <property type="entry name" value="CHP02453"/>
</dbReference>
<name>A0A2S8SCG7_9RHOB</name>
<accession>A0A2S8SCG7</accession>
<dbReference type="PANTHER" id="PTHR36452:SF1">
    <property type="entry name" value="DUF2461 DOMAIN-CONTAINING PROTEIN"/>
    <property type="match status" value="1"/>
</dbReference>
<gene>
    <name evidence="1" type="ORF">LX70_00304</name>
</gene>
<dbReference type="Pfam" id="PF09365">
    <property type="entry name" value="DUF2461"/>
    <property type="match status" value="1"/>
</dbReference>
<dbReference type="PANTHER" id="PTHR36452">
    <property type="entry name" value="CHROMOSOME 12, WHOLE GENOME SHOTGUN SEQUENCE"/>
    <property type="match status" value="1"/>
</dbReference>
<dbReference type="AlphaFoldDB" id="A0A2S8SCG7"/>
<dbReference type="Proteomes" id="UP000238338">
    <property type="component" value="Unassembled WGS sequence"/>
</dbReference>
<evidence type="ECO:0000313" key="2">
    <source>
        <dbReference type="Proteomes" id="UP000238338"/>
    </source>
</evidence>
<protein>
    <submittedName>
        <fullName evidence="1">Uncharacterized protein (TIGR02453 family)</fullName>
    </submittedName>
</protein>
<dbReference type="OrthoDB" id="9794241at2"/>
<evidence type="ECO:0000313" key="1">
    <source>
        <dbReference type="EMBL" id="PQV58492.1"/>
    </source>
</evidence>
<dbReference type="InterPro" id="IPR015996">
    <property type="entry name" value="UCP028451"/>
</dbReference>
<organism evidence="1 2">
    <name type="scientific">Albidovulum denitrificans</name>
    <dbReference type="NCBI Taxonomy" id="404881"/>
    <lineage>
        <taxon>Bacteria</taxon>
        <taxon>Pseudomonadati</taxon>
        <taxon>Pseudomonadota</taxon>
        <taxon>Alphaproteobacteria</taxon>
        <taxon>Rhodobacterales</taxon>
        <taxon>Paracoccaceae</taxon>
        <taxon>Albidovulum</taxon>
    </lineage>
</organism>
<dbReference type="EMBL" id="PVEP01000001">
    <property type="protein sequence ID" value="PQV58492.1"/>
    <property type="molecule type" value="Genomic_DNA"/>
</dbReference>
<keyword evidence="2" id="KW-1185">Reference proteome</keyword>